<evidence type="ECO:0000313" key="9">
    <source>
        <dbReference type="Proteomes" id="UP000221961"/>
    </source>
</evidence>
<dbReference type="SUPFAM" id="SSF52540">
    <property type="entry name" value="P-loop containing nucleoside triphosphate hydrolases"/>
    <property type="match status" value="1"/>
</dbReference>
<proteinExistence type="inferred from homology"/>
<evidence type="ECO:0000256" key="2">
    <source>
        <dbReference type="ARBA" id="ARBA00005417"/>
    </source>
</evidence>
<dbReference type="KEGG" id="ntp:CRH09_07765"/>
<dbReference type="Pfam" id="PF00005">
    <property type="entry name" value="ABC_tran"/>
    <property type="match status" value="1"/>
</dbReference>
<organism evidence="8 9">
    <name type="scientific">Nocardia terpenica</name>
    <dbReference type="NCBI Taxonomy" id="455432"/>
    <lineage>
        <taxon>Bacteria</taxon>
        <taxon>Bacillati</taxon>
        <taxon>Actinomycetota</taxon>
        <taxon>Actinomycetes</taxon>
        <taxon>Mycobacteriales</taxon>
        <taxon>Nocardiaceae</taxon>
        <taxon>Nocardia</taxon>
    </lineage>
</organism>
<evidence type="ECO:0000256" key="5">
    <source>
        <dbReference type="ARBA" id="ARBA00022840"/>
    </source>
</evidence>
<evidence type="ECO:0000256" key="1">
    <source>
        <dbReference type="ARBA" id="ARBA00004202"/>
    </source>
</evidence>
<dbReference type="InterPro" id="IPR050763">
    <property type="entry name" value="ABC_transporter_ATP-binding"/>
</dbReference>
<keyword evidence="5" id="KW-0067">ATP-binding</keyword>
<keyword evidence="3" id="KW-0813">Transport</keyword>
<evidence type="ECO:0000313" key="8">
    <source>
        <dbReference type="EMBL" id="ATL71605.1"/>
    </source>
</evidence>
<dbReference type="Gene3D" id="3.40.50.300">
    <property type="entry name" value="P-loop containing nucleotide triphosphate hydrolases"/>
    <property type="match status" value="1"/>
</dbReference>
<dbReference type="InterPro" id="IPR003593">
    <property type="entry name" value="AAA+_ATPase"/>
</dbReference>
<dbReference type="SMART" id="SM00382">
    <property type="entry name" value="AAA"/>
    <property type="match status" value="1"/>
</dbReference>
<accession>A0A291RWA2</accession>
<reference evidence="8 9" key="1">
    <citation type="submission" date="2017-10" db="EMBL/GenBank/DDBJ databases">
        <title>Comparative genomics between pathogenic Norcardia.</title>
        <authorList>
            <person name="Zeng L."/>
        </authorList>
    </citation>
    <scope>NUCLEOTIDE SEQUENCE [LARGE SCALE GENOMIC DNA]</scope>
    <source>
        <strain evidence="8 9">NC_YFY_NT001</strain>
    </source>
</reference>
<dbReference type="PANTHER" id="PTHR42711:SF5">
    <property type="entry name" value="ABC TRANSPORTER ATP-BINDING PROTEIN NATA"/>
    <property type="match status" value="1"/>
</dbReference>
<feature type="domain" description="ABC transporter" evidence="7">
    <location>
        <begin position="2"/>
        <end position="232"/>
    </location>
</feature>
<dbReference type="EMBL" id="CP023778">
    <property type="protein sequence ID" value="ATL71605.1"/>
    <property type="molecule type" value="Genomic_DNA"/>
</dbReference>
<keyword evidence="6" id="KW-0046">Antibiotic resistance</keyword>
<dbReference type="GeneID" id="88357327"/>
<dbReference type="InterPro" id="IPR003439">
    <property type="entry name" value="ABC_transporter-like_ATP-bd"/>
</dbReference>
<evidence type="ECO:0000256" key="4">
    <source>
        <dbReference type="ARBA" id="ARBA00022741"/>
    </source>
</evidence>
<dbReference type="GO" id="GO:0046677">
    <property type="term" value="P:response to antibiotic"/>
    <property type="evidence" value="ECO:0007669"/>
    <property type="project" value="UniProtKB-KW"/>
</dbReference>
<sequence length="326" mass="34524">MLEIHDLNKSYGKKKVLTGVDLTVRPGEVLGLLGPNGAGKTTTASIVAGLTAADSGTVRVAGIDIRTQPRQARRRLGLAPQELGVYPILTARENMEFFGRLMGVGRTELPARIAEVAERLGITPFLGTRAHNLSGGQQRRLHTALALLHRPEVLWLDEPTVGADVTARQDLLTEVRGLADSGAAVVYATHYLPELEVLGARVVVLHHGRILAEGYAPELVERYAKSAVSLEFSDSVPEGLGAWRGLPGATVTDGRVLTVPTGSPGQLLAQLFATLGGDADRLLSAEVHHPNLENAYLAIMAAAGDSDPDDDIVVPDAAERSSDVVA</sequence>
<comment type="similarity">
    <text evidence="2">Belongs to the ABC transporter superfamily.</text>
</comment>
<dbReference type="GO" id="GO:0005524">
    <property type="term" value="F:ATP binding"/>
    <property type="evidence" value="ECO:0007669"/>
    <property type="project" value="UniProtKB-KW"/>
</dbReference>
<dbReference type="PROSITE" id="PS50893">
    <property type="entry name" value="ABC_TRANSPORTER_2"/>
    <property type="match status" value="1"/>
</dbReference>
<dbReference type="Proteomes" id="UP000221961">
    <property type="component" value="Chromosome"/>
</dbReference>
<dbReference type="PANTHER" id="PTHR42711">
    <property type="entry name" value="ABC TRANSPORTER ATP-BINDING PROTEIN"/>
    <property type="match status" value="1"/>
</dbReference>
<comment type="subcellular location">
    <subcellularLocation>
        <location evidence="1">Cell membrane</location>
        <topology evidence="1">Peripheral membrane protein</topology>
    </subcellularLocation>
</comment>
<evidence type="ECO:0000256" key="6">
    <source>
        <dbReference type="ARBA" id="ARBA00023251"/>
    </source>
</evidence>
<keyword evidence="4" id="KW-0547">Nucleotide-binding</keyword>
<dbReference type="InterPro" id="IPR027417">
    <property type="entry name" value="P-loop_NTPase"/>
</dbReference>
<dbReference type="RefSeq" id="WP_098698455.1">
    <property type="nucleotide sequence ID" value="NZ_CP023778.1"/>
</dbReference>
<protein>
    <submittedName>
        <fullName evidence="8">ABC transporter</fullName>
    </submittedName>
</protein>
<dbReference type="GO" id="GO:0016887">
    <property type="term" value="F:ATP hydrolysis activity"/>
    <property type="evidence" value="ECO:0007669"/>
    <property type="project" value="InterPro"/>
</dbReference>
<name>A0A291RWA2_9NOCA</name>
<evidence type="ECO:0000259" key="7">
    <source>
        <dbReference type="PROSITE" id="PS50893"/>
    </source>
</evidence>
<gene>
    <name evidence="8" type="ORF">CRH09_07765</name>
</gene>
<evidence type="ECO:0000256" key="3">
    <source>
        <dbReference type="ARBA" id="ARBA00022448"/>
    </source>
</evidence>
<dbReference type="AlphaFoldDB" id="A0A291RWA2"/>
<dbReference type="GO" id="GO:0005886">
    <property type="term" value="C:plasma membrane"/>
    <property type="evidence" value="ECO:0007669"/>
    <property type="project" value="UniProtKB-SubCell"/>
</dbReference>